<dbReference type="GO" id="GO:0005634">
    <property type="term" value="C:nucleus"/>
    <property type="evidence" value="ECO:0007669"/>
    <property type="project" value="UniProtKB-SubCell"/>
</dbReference>
<evidence type="ECO:0000256" key="1">
    <source>
        <dbReference type="ARBA" id="ARBA00004123"/>
    </source>
</evidence>
<comment type="subcellular location">
    <subcellularLocation>
        <location evidence="1">Nucleus</location>
    </subcellularLocation>
</comment>
<evidence type="ECO:0000256" key="3">
    <source>
        <dbReference type="ARBA" id="ARBA00023163"/>
    </source>
</evidence>
<evidence type="ECO:0000256" key="2">
    <source>
        <dbReference type="ARBA" id="ARBA00023015"/>
    </source>
</evidence>
<dbReference type="InterPro" id="IPR037802">
    <property type="entry name" value="SGF29"/>
</dbReference>
<dbReference type="PANTHER" id="PTHR21539">
    <property type="entry name" value="SAGA-ASSOCIATED FACTOR 29"/>
    <property type="match status" value="1"/>
</dbReference>
<gene>
    <name evidence="6" type="ORF">PMAYCL1PPCAC_15667</name>
</gene>
<sequence length="278" mass="31273">MVRKGVEVSLEERQAKAAEDISRKLRSVPARKDRVNESLEALQEFADSGGTVLQPKNRSRATSLNQQLHKNCAEEAEYLRKLLSDIEKLKELDAKARTQLPMSRQQLMKFLVQQGELLPLWIGGVDGFPPPSVGAVEQPASAPLKTGDAVAALVEENWILAEVEAALPGGKFELKDVDDDQRSQLILPRNCIIPLPKYRADPLRDNHAIFPRDAFVLALYPQTTCFYRGIIHKPPEMATDMYSIMFEDSSYTSGYSPSLPIHQRYVVSYRDPPDARER</sequence>
<organism evidence="6 7">
    <name type="scientific">Pristionchus mayeri</name>
    <dbReference type="NCBI Taxonomy" id="1317129"/>
    <lineage>
        <taxon>Eukaryota</taxon>
        <taxon>Metazoa</taxon>
        <taxon>Ecdysozoa</taxon>
        <taxon>Nematoda</taxon>
        <taxon>Chromadorea</taxon>
        <taxon>Rhabditida</taxon>
        <taxon>Rhabditina</taxon>
        <taxon>Diplogasteromorpha</taxon>
        <taxon>Diplogasteroidea</taxon>
        <taxon>Neodiplogasteridae</taxon>
        <taxon>Pristionchus</taxon>
    </lineage>
</organism>
<dbReference type="AlphaFoldDB" id="A0AAN5CJC3"/>
<dbReference type="CDD" id="cd20394">
    <property type="entry name" value="Tudor_SGF29_rpt2"/>
    <property type="match status" value="1"/>
</dbReference>
<protein>
    <recommendedName>
        <fullName evidence="5">SGF29 C-terminal domain-containing protein</fullName>
    </recommendedName>
</protein>
<evidence type="ECO:0000313" key="6">
    <source>
        <dbReference type="EMBL" id="GMR45472.1"/>
    </source>
</evidence>
<dbReference type="Pfam" id="PF07039">
    <property type="entry name" value="SGF29_Tudor"/>
    <property type="match status" value="1"/>
</dbReference>
<dbReference type="Gene3D" id="2.30.30.140">
    <property type="match status" value="2"/>
</dbReference>
<keyword evidence="4" id="KW-0539">Nucleus</keyword>
<dbReference type="GO" id="GO:0000124">
    <property type="term" value="C:SAGA complex"/>
    <property type="evidence" value="ECO:0007669"/>
    <property type="project" value="InterPro"/>
</dbReference>
<evidence type="ECO:0000256" key="4">
    <source>
        <dbReference type="ARBA" id="ARBA00023242"/>
    </source>
</evidence>
<dbReference type="InterPro" id="IPR047288">
    <property type="entry name" value="Tudor_SGF29_rpt1"/>
</dbReference>
<keyword evidence="7" id="KW-1185">Reference proteome</keyword>
<dbReference type="InterPro" id="IPR047287">
    <property type="entry name" value="Tudor_SGF29_rpt2"/>
</dbReference>
<comment type="caution">
    <text evidence="6">The sequence shown here is derived from an EMBL/GenBank/DDBJ whole genome shotgun (WGS) entry which is preliminary data.</text>
</comment>
<reference evidence="7" key="1">
    <citation type="submission" date="2022-10" db="EMBL/GenBank/DDBJ databases">
        <title>Genome assembly of Pristionchus species.</title>
        <authorList>
            <person name="Yoshida K."/>
            <person name="Sommer R.J."/>
        </authorList>
    </citation>
    <scope>NUCLEOTIDE SEQUENCE [LARGE SCALE GENOMIC DNA]</scope>
    <source>
        <strain evidence="7">RS5460</strain>
    </source>
</reference>
<dbReference type="InterPro" id="IPR010750">
    <property type="entry name" value="SGF29_tudor-like_dom"/>
</dbReference>
<dbReference type="PANTHER" id="PTHR21539:SF0">
    <property type="entry name" value="SAGA-ASSOCIATED FACTOR 29"/>
    <property type="match status" value="1"/>
</dbReference>
<keyword evidence="3" id="KW-0804">Transcription</keyword>
<dbReference type="EMBL" id="BTRK01000004">
    <property type="protein sequence ID" value="GMR45472.1"/>
    <property type="molecule type" value="Genomic_DNA"/>
</dbReference>
<dbReference type="FunFam" id="2.30.30.140:FF:000029">
    <property type="entry name" value="SAGA-associated factor 29 homolog"/>
    <property type="match status" value="1"/>
</dbReference>
<evidence type="ECO:0000259" key="5">
    <source>
        <dbReference type="PROSITE" id="PS51518"/>
    </source>
</evidence>
<name>A0AAN5CJC3_9BILA</name>
<feature type="domain" description="SGF29 C-terminal" evidence="5">
    <location>
        <begin position="140"/>
        <end position="275"/>
    </location>
</feature>
<keyword evidence="2" id="KW-0805">Transcription regulation</keyword>
<evidence type="ECO:0000313" key="7">
    <source>
        <dbReference type="Proteomes" id="UP001328107"/>
    </source>
</evidence>
<proteinExistence type="predicted"/>
<dbReference type="CDD" id="cd20393">
    <property type="entry name" value="Tudor_SGF29_rpt1"/>
    <property type="match status" value="1"/>
</dbReference>
<dbReference type="PROSITE" id="PS51518">
    <property type="entry name" value="SGF29_C"/>
    <property type="match status" value="1"/>
</dbReference>
<accession>A0AAN5CJC3</accession>
<dbReference type="Proteomes" id="UP001328107">
    <property type="component" value="Unassembled WGS sequence"/>
</dbReference>